<evidence type="ECO:0000313" key="2">
    <source>
        <dbReference type="Proteomes" id="UP000002945"/>
    </source>
</evidence>
<organism evidence="1 2">
    <name type="scientific">Kordia algicida OT-1</name>
    <dbReference type="NCBI Taxonomy" id="391587"/>
    <lineage>
        <taxon>Bacteria</taxon>
        <taxon>Pseudomonadati</taxon>
        <taxon>Bacteroidota</taxon>
        <taxon>Flavobacteriia</taxon>
        <taxon>Flavobacteriales</taxon>
        <taxon>Flavobacteriaceae</taxon>
        <taxon>Kordia</taxon>
    </lineage>
</organism>
<dbReference type="EMBL" id="ABIB01000001">
    <property type="protein sequence ID" value="EDP98437.1"/>
    <property type="molecule type" value="Genomic_DNA"/>
</dbReference>
<protein>
    <submittedName>
        <fullName evidence="1">Uncharacterized protein</fullName>
    </submittedName>
</protein>
<comment type="caution">
    <text evidence="1">The sequence shown here is derived from an EMBL/GenBank/DDBJ whole genome shotgun (WGS) entry which is preliminary data.</text>
</comment>
<evidence type="ECO:0000313" key="1">
    <source>
        <dbReference type="EMBL" id="EDP98437.1"/>
    </source>
</evidence>
<dbReference type="HOGENOM" id="CLU_2734774_0_0_10"/>
<accession>A9DKZ3</accession>
<name>A9DKZ3_9FLAO</name>
<proteinExistence type="predicted"/>
<dbReference type="RefSeq" id="WP_007095448.1">
    <property type="nucleotide sequence ID" value="NZ_CP142125.1"/>
</dbReference>
<dbReference type="AlphaFoldDB" id="A9DKZ3"/>
<sequence>MSVHEKTTTLTDAQKELLDLLNTNEIHDYFEALKKVHYLGTYCVQKDMVELEASAYVHNLLDVVQKIVLEK</sequence>
<gene>
    <name evidence="1" type="ORF">KAOT1_14507</name>
</gene>
<keyword evidence="2" id="KW-1185">Reference proteome</keyword>
<reference evidence="1 2" key="1">
    <citation type="journal article" date="2011" name="J. Bacteriol.">
        <title>Genome sequence of the algicidal bacterium Kordia algicida OT-1.</title>
        <authorList>
            <person name="Lee H.S."/>
            <person name="Kang S.G."/>
            <person name="Kwon K.K."/>
            <person name="Lee J.H."/>
            <person name="Kim S.J."/>
        </authorList>
    </citation>
    <scope>NUCLEOTIDE SEQUENCE [LARGE SCALE GENOMIC DNA]</scope>
    <source>
        <strain evidence="1 2">OT-1</strain>
    </source>
</reference>
<dbReference type="Proteomes" id="UP000002945">
    <property type="component" value="Unassembled WGS sequence"/>
</dbReference>
<dbReference type="OrthoDB" id="9895334at2"/>